<protein>
    <submittedName>
        <fullName evidence="2">Uncharacterized protein</fullName>
    </submittedName>
</protein>
<accession>A0A1Y2C3W7</accession>
<evidence type="ECO:0000313" key="3">
    <source>
        <dbReference type="Proteomes" id="UP000193642"/>
    </source>
</evidence>
<gene>
    <name evidence="2" type="ORF">BCR33DRAFT_718864</name>
</gene>
<dbReference type="Proteomes" id="UP000193642">
    <property type="component" value="Unassembled WGS sequence"/>
</dbReference>
<comment type="caution">
    <text evidence="2">The sequence shown here is derived from an EMBL/GenBank/DDBJ whole genome shotgun (WGS) entry which is preliminary data.</text>
</comment>
<feature type="transmembrane region" description="Helical" evidence="1">
    <location>
        <begin position="66"/>
        <end position="87"/>
    </location>
</feature>
<dbReference type="AlphaFoldDB" id="A0A1Y2C3W7"/>
<keyword evidence="1" id="KW-0812">Transmembrane</keyword>
<reference evidence="2 3" key="1">
    <citation type="submission" date="2016-07" db="EMBL/GenBank/DDBJ databases">
        <title>Pervasive Adenine N6-methylation of Active Genes in Fungi.</title>
        <authorList>
            <consortium name="DOE Joint Genome Institute"/>
            <person name="Mondo S.J."/>
            <person name="Dannebaum R.O."/>
            <person name="Kuo R.C."/>
            <person name="Labutti K."/>
            <person name="Haridas S."/>
            <person name="Kuo A."/>
            <person name="Salamov A."/>
            <person name="Ahrendt S.R."/>
            <person name="Lipzen A."/>
            <person name="Sullivan W."/>
            <person name="Andreopoulos W.B."/>
            <person name="Clum A."/>
            <person name="Lindquist E."/>
            <person name="Daum C."/>
            <person name="Ramamoorthy G.K."/>
            <person name="Gryganskyi A."/>
            <person name="Culley D."/>
            <person name="Magnuson J.K."/>
            <person name="James T.Y."/>
            <person name="O'Malley M.A."/>
            <person name="Stajich J.E."/>
            <person name="Spatafora J.W."/>
            <person name="Visel A."/>
            <person name="Grigoriev I.V."/>
        </authorList>
    </citation>
    <scope>NUCLEOTIDE SEQUENCE [LARGE SCALE GENOMIC DNA]</scope>
    <source>
        <strain evidence="2 3">JEL800</strain>
    </source>
</reference>
<keyword evidence="1" id="KW-0472">Membrane</keyword>
<evidence type="ECO:0000256" key="1">
    <source>
        <dbReference type="SAM" id="Phobius"/>
    </source>
</evidence>
<proteinExistence type="predicted"/>
<dbReference type="EMBL" id="MCGO01000031">
    <property type="protein sequence ID" value="ORY41743.1"/>
    <property type="molecule type" value="Genomic_DNA"/>
</dbReference>
<evidence type="ECO:0000313" key="2">
    <source>
        <dbReference type="EMBL" id="ORY41743.1"/>
    </source>
</evidence>
<organism evidence="2 3">
    <name type="scientific">Rhizoclosmatium globosum</name>
    <dbReference type="NCBI Taxonomy" id="329046"/>
    <lineage>
        <taxon>Eukaryota</taxon>
        <taxon>Fungi</taxon>
        <taxon>Fungi incertae sedis</taxon>
        <taxon>Chytridiomycota</taxon>
        <taxon>Chytridiomycota incertae sedis</taxon>
        <taxon>Chytridiomycetes</taxon>
        <taxon>Chytridiales</taxon>
        <taxon>Chytriomycetaceae</taxon>
        <taxon>Rhizoclosmatium</taxon>
    </lineage>
</organism>
<keyword evidence="1" id="KW-1133">Transmembrane helix</keyword>
<keyword evidence="3" id="KW-1185">Reference proteome</keyword>
<feature type="transmembrane region" description="Helical" evidence="1">
    <location>
        <begin position="43"/>
        <end position="59"/>
    </location>
</feature>
<sequence length="91" mass="10207">MNNFTSALPPKKIGLTADSLEANSVRLGLGAQHDPQSVMKDKWIWMGVCIICSLLIWNVKPIDMSTLVYSLAICDVVLYTVLFLFVYSNFH</sequence>
<name>A0A1Y2C3W7_9FUNG</name>